<name>A0A0J7JU86_LASNI</name>
<organism evidence="1 2">
    <name type="scientific">Lasius niger</name>
    <name type="common">Black garden ant</name>
    <dbReference type="NCBI Taxonomy" id="67767"/>
    <lineage>
        <taxon>Eukaryota</taxon>
        <taxon>Metazoa</taxon>
        <taxon>Ecdysozoa</taxon>
        <taxon>Arthropoda</taxon>
        <taxon>Hexapoda</taxon>
        <taxon>Insecta</taxon>
        <taxon>Pterygota</taxon>
        <taxon>Neoptera</taxon>
        <taxon>Endopterygota</taxon>
        <taxon>Hymenoptera</taxon>
        <taxon>Apocrita</taxon>
        <taxon>Aculeata</taxon>
        <taxon>Formicoidea</taxon>
        <taxon>Formicidae</taxon>
        <taxon>Formicinae</taxon>
        <taxon>Lasius</taxon>
        <taxon>Lasius</taxon>
    </lineage>
</organism>
<proteinExistence type="predicted"/>
<dbReference type="PaxDb" id="67767-A0A0J7JU86"/>
<evidence type="ECO:0000313" key="1">
    <source>
        <dbReference type="EMBL" id="KMQ81436.1"/>
    </source>
</evidence>
<comment type="caution">
    <text evidence="1">The sequence shown here is derived from an EMBL/GenBank/DDBJ whole genome shotgun (WGS) entry which is preliminary data.</text>
</comment>
<dbReference type="AlphaFoldDB" id="A0A0J7JU86"/>
<dbReference type="Proteomes" id="UP000036403">
    <property type="component" value="Unassembled WGS sequence"/>
</dbReference>
<feature type="non-terminal residue" evidence="1">
    <location>
        <position position="92"/>
    </location>
</feature>
<evidence type="ECO:0000313" key="2">
    <source>
        <dbReference type="Proteomes" id="UP000036403"/>
    </source>
</evidence>
<gene>
    <name evidence="1" type="ORF">RF55_26325</name>
</gene>
<reference evidence="1 2" key="1">
    <citation type="submission" date="2015-04" db="EMBL/GenBank/DDBJ databases">
        <title>Lasius niger genome sequencing.</title>
        <authorList>
            <person name="Konorov E.A."/>
            <person name="Nikitin M.A."/>
            <person name="Kirill M.V."/>
            <person name="Chang P."/>
        </authorList>
    </citation>
    <scope>NUCLEOTIDE SEQUENCE [LARGE SCALE GENOMIC DNA]</scope>
    <source>
        <tissue evidence="1">Whole</tissue>
    </source>
</reference>
<dbReference type="EMBL" id="LBMM01035513">
    <property type="protein sequence ID" value="KMQ81436.1"/>
    <property type="molecule type" value="Genomic_DNA"/>
</dbReference>
<sequence length="92" mass="10054">MNLKKPTRLRIGANKIKPITVKIFLALDMGIPTYKKIASALLLNRKEPLVIKAPSCVNVMGSLLSLKLVLLIESGLWETSNIVCLTLSPVKA</sequence>
<protein>
    <submittedName>
        <fullName evidence="1">Uncharacterized protein</fullName>
    </submittedName>
</protein>
<keyword evidence="2" id="KW-1185">Reference proteome</keyword>
<accession>A0A0J7JU86</accession>